<keyword evidence="7" id="KW-1185">Reference proteome</keyword>
<comment type="caution">
    <text evidence="6">The sequence shown here is derived from an EMBL/GenBank/DDBJ whole genome shotgun (WGS) entry which is preliminary data.</text>
</comment>
<evidence type="ECO:0000256" key="4">
    <source>
        <dbReference type="ARBA" id="ARBA00023136"/>
    </source>
</evidence>
<keyword evidence="2 5" id="KW-0812">Transmembrane</keyword>
<dbReference type="GO" id="GO:0016020">
    <property type="term" value="C:membrane"/>
    <property type="evidence" value="ECO:0007669"/>
    <property type="project" value="UniProtKB-SubCell"/>
</dbReference>
<proteinExistence type="predicted"/>
<comment type="subcellular location">
    <subcellularLocation>
        <location evidence="1">Membrane</location>
        <topology evidence="1">Multi-pass membrane protein</topology>
    </subcellularLocation>
</comment>
<evidence type="ECO:0008006" key="8">
    <source>
        <dbReference type="Google" id="ProtNLM"/>
    </source>
</evidence>
<dbReference type="AlphaFoldDB" id="A0A511QPB6"/>
<accession>A0A511QPB6</accession>
<evidence type="ECO:0000256" key="3">
    <source>
        <dbReference type="ARBA" id="ARBA00022989"/>
    </source>
</evidence>
<evidence type="ECO:0000313" key="7">
    <source>
        <dbReference type="Proteomes" id="UP000321113"/>
    </source>
</evidence>
<protein>
    <recommendedName>
        <fullName evidence="8">DoxX family protein</fullName>
    </recommendedName>
</protein>
<gene>
    <name evidence="6" type="ORF">VSU01S_13990</name>
</gene>
<feature type="transmembrane region" description="Helical" evidence="5">
    <location>
        <begin position="70"/>
        <end position="93"/>
    </location>
</feature>
<name>A0A511QPB6_9VIBR</name>
<evidence type="ECO:0000256" key="2">
    <source>
        <dbReference type="ARBA" id="ARBA00022692"/>
    </source>
</evidence>
<dbReference type="Proteomes" id="UP000321113">
    <property type="component" value="Unassembled WGS sequence"/>
</dbReference>
<evidence type="ECO:0000313" key="6">
    <source>
        <dbReference type="EMBL" id="GEM79154.1"/>
    </source>
</evidence>
<evidence type="ECO:0000256" key="1">
    <source>
        <dbReference type="ARBA" id="ARBA00004141"/>
    </source>
</evidence>
<dbReference type="EMBL" id="BJXK01000004">
    <property type="protein sequence ID" value="GEM79154.1"/>
    <property type="molecule type" value="Genomic_DNA"/>
</dbReference>
<feature type="transmembrane region" description="Helical" evidence="5">
    <location>
        <begin position="99"/>
        <end position="117"/>
    </location>
</feature>
<sequence length="120" mass="13197">MMLIVKSLLVVFFLLASSIKMLGWVKAVFDIQLSFFKKYGLNRTIMFAIGVIEATGASMILVGMISSLSLLTSLGGCLLAIVSVGAIFFHFRFDTWKDAIPSIVTLLLSTLVALPLFRLY</sequence>
<evidence type="ECO:0000256" key="5">
    <source>
        <dbReference type="SAM" id="Phobius"/>
    </source>
</evidence>
<feature type="transmembrane region" description="Helical" evidence="5">
    <location>
        <begin position="43"/>
        <end position="63"/>
    </location>
</feature>
<dbReference type="InterPro" id="IPR032808">
    <property type="entry name" value="DoxX"/>
</dbReference>
<keyword evidence="3 5" id="KW-1133">Transmembrane helix</keyword>
<keyword evidence="4 5" id="KW-0472">Membrane</keyword>
<organism evidence="6 7">
    <name type="scientific">Vibrio superstes NBRC 103154</name>
    <dbReference type="NCBI Taxonomy" id="1219062"/>
    <lineage>
        <taxon>Bacteria</taxon>
        <taxon>Pseudomonadati</taxon>
        <taxon>Pseudomonadota</taxon>
        <taxon>Gammaproteobacteria</taxon>
        <taxon>Vibrionales</taxon>
        <taxon>Vibrionaceae</taxon>
        <taxon>Vibrio</taxon>
    </lineage>
</organism>
<reference evidence="6 7" key="1">
    <citation type="submission" date="2019-07" db="EMBL/GenBank/DDBJ databases">
        <title>Whole genome shotgun sequence of Vibrio superstes NBRC 103154.</title>
        <authorList>
            <person name="Hosoyama A."/>
            <person name="Uohara A."/>
            <person name="Ohji S."/>
            <person name="Ichikawa N."/>
        </authorList>
    </citation>
    <scope>NUCLEOTIDE SEQUENCE [LARGE SCALE GENOMIC DNA]</scope>
    <source>
        <strain evidence="6 7">NBRC 103154</strain>
    </source>
</reference>
<dbReference type="Pfam" id="PF13564">
    <property type="entry name" value="DoxX_2"/>
    <property type="match status" value="1"/>
</dbReference>